<gene>
    <name evidence="1" type="ORF">ATANTOWER_030751</name>
</gene>
<name>A0ABU7B608_9TELE</name>
<sequence>SESKRSRDMRGWNVQWKNLKPQHIYNCVDISGLPVAIFKECISCCHQGCFGSGSEVNGGDDGGLSENTTLTATLIILNNTVSALDHFWFLGTTISRNLRCSSHIDNVRKKAQQRL</sequence>
<proteinExistence type="predicted"/>
<dbReference type="EMBL" id="JAHUTI010040174">
    <property type="protein sequence ID" value="MED6245070.1"/>
    <property type="molecule type" value="Genomic_DNA"/>
</dbReference>
<comment type="caution">
    <text evidence="1">The sequence shown here is derived from an EMBL/GenBank/DDBJ whole genome shotgun (WGS) entry which is preliminary data.</text>
</comment>
<evidence type="ECO:0000313" key="1">
    <source>
        <dbReference type="EMBL" id="MED6245070.1"/>
    </source>
</evidence>
<reference evidence="1 2" key="1">
    <citation type="submission" date="2021-07" db="EMBL/GenBank/DDBJ databases">
        <authorList>
            <person name="Palmer J.M."/>
        </authorList>
    </citation>
    <scope>NUCLEOTIDE SEQUENCE [LARGE SCALE GENOMIC DNA]</scope>
    <source>
        <strain evidence="1 2">AT_MEX2019</strain>
        <tissue evidence="1">Muscle</tissue>
    </source>
</reference>
<dbReference type="Proteomes" id="UP001345963">
    <property type="component" value="Unassembled WGS sequence"/>
</dbReference>
<protein>
    <submittedName>
        <fullName evidence="1">Uncharacterized protein</fullName>
    </submittedName>
</protein>
<evidence type="ECO:0000313" key="2">
    <source>
        <dbReference type="Proteomes" id="UP001345963"/>
    </source>
</evidence>
<feature type="non-terminal residue" evidence="1">
    <location>
        <position position="1"/>
    </location>
</feature>
<keyword evidence="2" id="KW-1185">Reference proteome</keyword>
<organism evidence="1 2">
    <name type="scientific">Ataeniobius toweri</name>
    <dbReference type="NCBI Taxonomy" id="208326"/>
    <lineage>
        <taxon>Eukaryota</taxon>
        <taxon>Metazoa</taxon>
        <taxon>Chordata</taxon>
        <taxon>Craniata</taxon>
        <taxon>Vertebrata</taxon>
        <taxon>Euteleostomi</taxon>
        <taxon>Actinopterygii</taxon>
        <taxon>Neopterygii</taxon>
        <taxon>Teleostei</taxon>
        <taxon>Neoteleostei</taxon>
        <taxon>Acanthomorphata</taxon>
        <taxon>Ovalentaria</taxon>
        <taxon>Atherinomorphae</taxon>
        <taxon>Cyprinodontiformes</taxon>
        <taxon>Goodeidae</taxon>
        <taxon>Ataeniobius</taxon>
    </lineage>
</organism>
<accession>A0ABU7B608</accession>